<comment type="similarity">
    <text evidence="2">Belongs to the oligopeptide OPT transporter family.</text>
</comment>
<keyword evidence="4 10" id="KW-0812">Transmembrane</keyword>
<keyword evidence="7 10" id="KW-1133">Transmembrane helix</keyword>
<reference evidence="12" key="1">
    <citation type="submission" date="2016-02" db="EMBL/GenBank/DDBJ databases">
        <title>Comparative genomics of biotechnologically important yeasts.</title>
        <authorList>
            <consortium name="DOE Joint Genome Institute"/>
            <person name="Riley R."/>
            <person name="Haridas S."/>
            <person name="Wolfe K.H."/>
            <person name="Lopes M.R."/>
            <person name="Hittinger C.T."/>
            <person name="Goker M."/>
            <person name="Salamov A."/>
            <person name="Wisecaver J."/>
            <person name="Long T.M."/>
            <person name="Aerts A.L."/>
            <person name="Barry K."/>
            <person name="Choi C."/>
            <person name="Clum A."/>
            <person name="Coughlan A.Y."/>
            <person name="Deshpande S."/>
            <person name="Douglass A.P."/>
            <person name="Hanson S.J."/>
            <person name="Klenk H.-P."/>
            <person name="Labutti K."/>
            <person name="Lapidus A."/>
            <person name="Lindquist E."/>
            <person name="Lipzen A."/>
            <person name="Meier-Kolthoff J.P."/>
            <person name="Ohm R.A."/>
            <person name="Otillar R.P."/>
            <person name="Pangilinan J."/>
            <person name="Peng Y."/>
            <person name="Rokas A."/>
            <person name="Rosa C.A."/>
            <person name="Scheuner C."/>
            <person name="Sibirny A.A."/>
            <person name="Slot J.C."/>
            <person name="Stielow J.B."/>
            <person name="Sun H."/>
            <person name="Kurtzman C.P."/>
            <person name="Blackwell M."/>
            <person name="Jeffries T.W."/>
            <person name="Grigoriev I.V."/>
        </authorList>
    </citation>
    <scope>NUCLEOTIDE SEQUENCE [LARGE SCALE GENOMIC DNA]</scope>
    <source>
        <strain evidence="12">NRRL Y-17796</strain>
    </source>
</reference>
<evidence type="ECO:0000256" key="7">
    <source>
        <dbReference type="ARBA" id="ARBA00022989"/>
    </source>
</evidence>
<name>A0A1E4TI32_9ASCO</name>
<organism evidence="11 12">
    <name type="scientific">Tortispora caseinolytica NRRL Y-17796</name>
    <dbReference type="NCBI Taxonomy" id="767744"/>
    <lineage>
        <taxon>Eukaryota</taxon>
        <taxon>Fungi</taxon>
        <taxon>Dikarya</taxon>
        <taxon>Ascomycota</taxon>
        <taxon>Saccharomycotina</taxon>
        <taxon>Trigonopsidomycetes</taxon>
        <taxon>Trigonopsidales</taxon>
        <taxon>Trigonopsidaceae</taxon>
        <taxon>Tortispora</taxon>
    </lineage>
</organism>
<dbReference type="GO" id="GO:0015031">
    <property type="term" value="P:protein transport"/>
    <property type="evidence" value="ECO:0007669"/>
    <property type="project" value="UniProtKB-KW"/>
</dbReference>
<dbReference type="EMBL" id="KV453842">
    <property type="protein sequence ID" value="ODV91403.1"/>
    <property type="molecule type" value="Genomic_DNA"/>
</dbReference>
<dbReference type="NCBIfam" id="TIGR00727">
    <property type="entry name" value="ISP4_OPT"/>
    <property type="match status" value="1"/>
</dbReference>
<keyword evidence="8 10" id="KW-0472">Membrane</keyword>
<protein>
    <recommendedName>
        <fullName evidence="13">OPT family small oligopeptide transporter</fullName>
    </recommendedName>
</protein>
<dbReference type="Proteomes" id="UP000095023">
    <property type="component" value="Unassembled WGS sequence"/>
</dbReference>
<evidence type="ECO:0000256" key="4">
    <source>
        <dbReference type="ARBA" id="ARBA00022692"/>
    </source>
</evidence>
<gene>
    <name evidence="11" type="ORF">CANCADRAFT_123500</name>
</gene>
<accession>A0A1E4TI32</accession>
<feature type="transmembrane region" description="Helical" evidence="10">
    <location>
        <begin position="320"/>
        <end position="340"/>
    </location>
</feature>
<feature type="region of interest" description="Disordered" evidence="9">
    <location>
        <begin position="1"/>
        <end position="25"/>
    </location>
</feature>
<evidence type="ECO:0000313" key="11">
    <source>
        <dbReference type="EMBL" id="ODV91403.1"/>
    </source>
</evidence>
<evidence type="ECO:0000313" key="12">
    <source>
        <dbReference type="Proteomes" id="UP000095023"/>
    </source>
</evidence>
<feature type="transmembrane region" description="Helical" evidence="10">
    <location>
        <begin position="221"/>
        <end position="244"/>
    </location>
</feature>
<dbReference type="AlphaFoldDB" id="A0A1E4TI32"/>
<feature type="transmembrane region" description="Helical" evidence="10">
    <location>
        <begin position="511"/>
        <end position="539"/>
    </location>
</feature>
<dbReference type="InterPro" id="IPR004648">
    <property type="entry name" value="Oligpept_transpt"/>
</dbReference>
<evidence type="ECO:0000256" key="10">
    <source>
        <dbReference type="SAM" id="Phobius"/>
    </source>
</evidence>
<sequence>MVRNLLGLHRRGTQPNDSSAAQQVDTAVETVTAKSTETVSSDDVSAVSVEKSHALNQLEKQVSLEYGYDPNAAEDEVISHIDDDYYAGDNDEDNSPYPEVRAAVPVGDDPQMSCNTFRAWFIGFVLVTIGTGSNMLFHLHSPVFTISSFVASFVAWPIGRAWDRIVPDVNICGIDLNPGPFSIKEHTVVTVMAGVSFSTAYSFEIFLALQQFYKFEYGPGFQILVTLSMQLIGFSISGILRSILVTPASMIWPANLVSATFLTNIHQNVNYRAGKWKISRLRFYLYVMIGSFVWFWFPGVFAPFLSYFAWPTWIAPNNDVVNQLFGASSGLGLMPVSFDWNQIAGYIGSPLIPPFFTIGTTALSIILIYWTVVPAIYYTNTFFSSYLPISDNSIYDRYQQKYDVQRILTPNHRLDVAAYQAYSPLYMSTTFVVSYGMSFASIMSTVTHTILFHGKQIVAHWKHRQDSEDDIHTRLMRVYKEVPHWVYGIIFLTSFGMAVAAIYAWDTDMPIWALILALAFSFAMTMPIGIVAAITNIVVGLNVITEFIIGYVLPGRPIAMMLFKGYGYIAVAQAVQFAQNQKLGHYMKIPPRTLFAAQAIATVWSALVETGVYNFATHTIEDICSPHQSSQFTCPTGRTFFNASVFWGVIGPARMFSAGMLYHKLLFFFLVGAFLPIISWLLLKYGGKRLNWIQYIHWPVFFASTGSIPPATPYNYASWCFVGFIFNYWIKRRHFHWWAKYNYSLSSALDLGLAFGMLVKFFTISLPGLSFPAWWGVTVVQTTKDTLDTAIRFILEPGVSFGLTVW</sequence>
<dbReference type="OrthoDB" id="9986677at2759"/>
<feature type="transmembrane region" description="Helical" evidence="10">
    <location>
        <begin position="484"/>
        <end position="505"/>
    </location>
</feature>
<keyword evidence="5" id="KW-0571">Peptide transport</keyword>
<feature type="transmembrane region" description="Helical" evidence="10">
    <location>
        <begin position="119"/>
        <end position="139"/>
    </location>
</feature>
<dbReference type="GO" id="GO:0035673">
    <property type="term" value="F:oligopeptide transmembrane transporter activity"/>
    <property type="evidence" value="ECO:0007669"/>
    <property type="project" value="InterPro"/>
</dbReference>
<evidence type="ECO:0000256" key="5">
    <source>
        <dbReference type="ARBA" id="ARBA00022856"/>
    </source>
</evidence>
<keyword evidence="12" id="KW-1185">Reference proteome</keyword>
<feature type="transmembrane region" description="Helical" evidence="10">
    <location>
        <begin position="751"/>
        <end position="775"/>
    </location>
</feature>
<feature type="compositionally biased region" description="Polar residues" evidence="9">
    <location>
        <begin position="13"/>
        <end position="25"/>
    </location>
</feature>
<dbReference type="GO" id="GO:0016020">
    <property type="term" value="C:membrane"/>
    <property type="evidence" value="ECO:0007669"/>
    <property type="project" value="UniProtKB-SubCell"/>
</dbReference>
<dbReference type="Pfam" id="PF03169">
    <property type="entry name" value="OPT"/>
    <property type="match status" value="1"/>
</dbReference>
<proteinExistence type="inferred from homology"/>
<evidence type="ECO:0000256" key="6">
    <source>
        <dbReference type="ARBA" id="ARBA00022927"/>
    </source>
</evidence>
<dbReference type="NCBIfam" id="TIGR00728">
    <property type="entry name" value="OPT_sfam"/>
    <property type="match status" value="1"/>
</dbReference>
<evidence type="ECO:0000256" key="9">
    <source>
        <dbReference type="SAM" id="MobiDB-lite"/>
    </source>
</evidence>
<feature type="transmembrane region" description="Helical" evidence="10">
    <location>
        <begin position="665"/>
        <end position="683"/>
    </location>
</feature>
<evidence type="ECO:0000256" key="2">
    <source>
        <dbReference type="ARBA" id="ARBA00008807"/>
    </source>
</evidence>
<feature type="transmembrane region" description="Helical" evidence="10">
    <location>
        <begin position="250"/>
        <end position="271"/>
    </location>
</feature>
<feature type="transmembrane region" description="Helical" evidence="10">
    <location>
        <begin position="188"/>
        <end position="209"/>
    </location>
</feature>
<evidence type="ECO:0000256" key="8">
    <source>
        <dbReference type="ARBA" id="ARBA00023136"/>
    </source>
</evidence>
<feature type="transmembrane region" description="Helical" evidence="10">
    <location>
        <begin position="432"/>
        <end position="454"/>
    </location>
</feature>
<comment type="subcellular location">
    <subcellularLocation>
        <location evidence="1">Membrane</location>
        <topology evidence="1">Multi-pass membrane protein</topology>
    </subcellularLocation>
</comment>
<keyword evidence="3" id="KW-0813">Transport</keyword>
<evidence type="ECO:0000256" key="1">
    <source>
        <dbReference type="ARBA" id="ARBA00004141"/>
    </source>
</evidence>
<evidence type="ECO:0008006" key="13">
    <source>
        <dbReference type="Google" id="ProtNLM"/>
    </source>
</evidence>
<dbReference type="InterPro" id="IPR004813">
    <property type="entry name" value="OPT"/>
</dbReference>
<feature type="transmembrane region" description="Helical" evidence="10">
    <location>
        <begin position="352"/>
        <end position="378"/>
    </location>
</feature>
<evidence type="ECO:0000256" key="3">
    <source>
        <dbReference type="ARBA" id="ARBA00022448"/>
    </source>
</evidence>
<keyword evidence="6" id="KW-0653">Protein transport</keyword>
<feature type="transmembrane region" description="Helical" evidence="10">
    <location>
        <begin position="714"/>
        <end position="730"/>
    </location>
</feature>
<feature type="transmembrane region" description="Helical" evidence="10">
    <location>
        <begin position="283"/>
        <end position="308"/>
    </location>
</feature>
<dbReference type="PANTHER" id="PTHR22601">
    <property type="entry name" value="ISP4 LIKE PROTEIN"/>
    <property type="match status" value="1"/>
</dbReference>